<organism evidence="1 2">
    <name type="scientific">Trifolium medium</name>
    <dbReference type="NCBI Taxonomy" id="97028"/>
    <lineage>
        <taxon>Eukaryota</taxon>
        <taxon>Viridiplantae</taxon>
        <taxon>Streptophyta</taxon>
        <taxon>Embryophyta</taxon>
        <taxon>Tracheophyta</taxon>
        <taxon>Spermatophyta</taxon>
        <taxon>Magnoliopsida</taxon>
        <taxon>eudicotyledons</taxon>
        <taxon>Gunneridae</taxon>
        <taxon>Pentapetalae</taxon>
        <taxon>rosids</taxon>
        <taxon>fabids</taxon>
        <taxon>Fabales</taxon>
        <taxon>Fabaceae</taxon>
        <taxon>Papilionoideae</taxon>
        <taxon>50 kb inversion clade</taxon>
        <taxon>NPAAA clade</taxon>
        <taxon>Hologalegina</taxon>
        <taxon>IRL clade</taxon>
        <taxon>Trifolieae</taxon>
        <taxon>Trifolium</taxon>
    </lineage>
</organism>
<dbReference type="Proteomes" id="UP000265520">
    <property type="component" value="Unassembled WGS sequence"/>
</dbReference>
<dbReference type="AlphaFoldDB" id="A0A392V1K7"/>
<reference evidence="1 2" key="1">
    <citation type="journal article" date="2018" name="Front. Plant Sci.">
        <title>Red Clover (Trifolium pratense) and Zigzag Clover (T. medium) - A Picture of Genomic Similarities and Differences.</title>
        <authorList>
            <person name="Dluhosova J."/>
            <person name="Istvanek J."/>
            <person name="Nedelnik J."/>
            <person name="Repkova J."/>
        </authorList>
    </citation>
    <scope>NUCLEOTIDE SEQUENCE [LARGE SCALE GENOMIC DNA]</scope>
    <source>
        <strain evidence="2">cv. 10/8</strain>
        <tissue evidence="1">Leaf</tissue>
    </source>
</reference>
<comment type="caution">
    <text evidence="1">The sequence shown here is derived from an EMBL/GenBank/DDBJ whole genome shotgun (WGS) entry which is preliminary data.</text>
</comment>
<sequence length="64" mass="6919">GVICAARRTALFRAEGLLVPVQCAWVVGATRSRCWGCPVFFWFLGGAQGSAAQRACLLVRVDFC</sequence>
<protein>
    <submittedName>
        <fullName evidence="1">Uncharacterized protein</fullName>
    </submittedName>
</protein>
<keyword evidence="2" id="KW-1185">Reference proteome</keyword>
<feature type="non-terminal residue" evidence="1">
    <location>
        <position position="1"/>
    </location>
</feature>
<evidence type="ECO:0000313" key="2">
    <source>
        <dbReference type="Proteomes" id="UP000265520"/>
    </source>
</evidence>
<name>A0A392V1K7_9FABA</name>
<evidence type="ECO:0000313" key="1">
    <source>
        <dbReference type="EMBL" id="MCI80300.1"/>
    </source>
</evidence>
<dbReference type="EMBL" id="LXQA010992549">
    <property type="protein sequence ID" value="MCI80300.1"/>
    <property type="molecule type" value="Genomic_DNA"/>
</dbReference>
<accession>A0A392V1K7</accession>
<proteinExistence type="predicted"/>